<organism evidence="2 3">
    <name type="scientific">Gordonia asplenii</name>
    <dbReference type="NCBI Taxonomy" id="2725283"/>
    <lineage>
        <taxon>Bacteria</taxon>
        <taxon>Bacillati</taxon>
        <taxon>Actinomycetota</taxon>
        <taxon>Actinomycetes</taxon>
        <taxon>Mycobacteriales</taxon>
        <taxon>Gordoniaceae</taxon>
        <taxon>Gordonia</taxon>
    </lineage>
</organism>
<evidence type="ECO:0000313" key="2">
    <source>
        <dbReference type="EMBL" id="NMO01292.1"/>
    </source>
</evidence>
<keyword evidence="3" id="KW-1185">Reference proteome</keyword>
<dbReference type="AlphaFoldDB" id="A0A848KSP8"/>
<dbReference type="Gene3D" id="3.40.50.1820">
    <property type="entry name" value="alpha/beta hydrolase"/>
    <property type="match status" value="1"/>
</dbReference>
<dbReference type="PANTHER" id="PTHR13136:SF11">
    <property type="entry name" value="TESTIS-EXPRESSED PROTEIN 30"/>
    <property type="match status" value="1"/>
</dbReference>
<dbReference type="EMBL" id="JABBNB010000007">
    <property type="protein sequence ID" value="NMO01292.1"/>
    <property type="molecule type" value="Genomic_DNA"/>
</dbReference>
<protein>
    <submittedName>
        <fullName evidence="2">Alpha/beta fold hydrolase</fullName>
    </submittedName>
</protein>
<accession>A0A848KSP8</accession>
<gene>
    <name evidence="2" type="ORF">HH308_08690</name>
</gene>
<feature type="domain" description="KANL3/Tex30 alpha/beta hydrolase-like" evidence="1">
    <location>
        <begin position="29"/>
        <end position="198"/>
    </location>
</feature>
<sequence length="221" mass="23044">MSADSGVDIVVDDDVAASVQRPEGPAIGVVVLAHGAGGNRDAAILRGYADAFVERDIAVARIDLPYRRRRPKGPPSPSTAADDREGIAAACERFRGLSAGPLVVGGHSYGGRQASMLIADDPSHAAGLFLSSYPLHPPGKPERMRTEHLPSITVPTLVIHGSSDPFATPEELTEAIGLIDAPTEIVTVKAPHSLNPTRTGVVRLAVDAACSFLFEGNSIDG</sequence>
<dbReference type="InterPro" id="IPR046879">
    <property type="entry name" value="KANL3/Tex30_Abhydrolase"/>
</dbReference>
<dbReference type="PANTHER" id="PTHR13136">
    <property type="entry name" value="TESTIS DEVELOPMENT PROTEIN PRTD"/>
    <property type="match status" value="1"/>
</dbReference>
<dbReference type="Pfam" id="PF20408">
    <property type="entry name" value="Abhydrolase_11"/>
    <property type="match status" value="1"/>
</dbReference>
<proteinExistence type="predicted"/>
<dbReference type="SUPFAM" id="SSF53474">
    <property type="entry name" value="alpha/beta-Hydrolases"/>
    <property type="match status" value="1"/>
</dbReference>
<dbReference type="InterPro" id="IPR029058">
    <property type="entry name" value="AB_hydrolase_fold"/>
</dbReference>
<evidence type="ECO:0000259" key="1">
    <source>
        <dbReference type="Pfam" id="PF20408"/>
    </source>
</evidence>
<keyword evidence="2" id="KW-0378">Hydrolase</keyword>
<reference evidence="2 3" key="1">
    <citation type="submission" date="2020-04" db="EMBL/GenBank/DDBJ databases">
        <title>Gordonia sp. nov. TBRC 11910.</title>
        <authorList>
            <person name="Suriyachadkun C."/>
        </authorList>
    </citation>
    <scope>NUCLEOTIDE SEQUENCE [LARGE SCALE GENOMIC DNA]</scope>
    <source>
        <strain evidence="2 3">TBRC 11910</strain>
    </source>
</reference>
<dbReference type="InterPro" id="IPR026555">
    <property type="entry name" value="NSL3/Tex30"/>
</dbReference>
<dbReference type="RefSeq" id="WP_170193794.1">
    <property type="nucleotide sequence ID" value="NZ_JABBNB010000007.1"/>
</dbReference>
<evidence type="ECO:0000313" key="3">
    <source>
        <dbReference type="Proteomes" id="UP000550729"/>
    </source>
</evidence>
<dbReference type="Proteomes" id="UP000550729">
    <property type="component" value="Unassembled WGS sequence"/>
</dbReference>
<name>A0A848KSP8_9ACTN</name>
<dbReference type="GO" id="GO:0016787">
    <property type="term" value="F:hydrolase activity"/>
    <property type="evidence" value="ECO:0007669"/>
    <property type="project" value="UniProtKB-KW"/>
</dbReference>
<comment type="caution">
    <text evidence="2">The sequence shown here is derived from an EMBL/GenBank/DDBJ whole genome shotgun (WGS) entry which is preliminary data.</text>
</comment>